<dbReference type="AlphaFoldDB" id="K6YHX0"/>
<proteinExistence type="predicted"/>
<evidence type="ECO:0000313" key="2">
    <source>
        <dbReference type="Proteomes" id="UP000006334"/>
    </source>
</evidence>
<gene>
    <name evidence="1" type="ORF">GLIP_3607</name>
</gene>
<keyword evidence="2" id="KW-1185">Reference proteome</keyword>
<dbReference type="STRING" id="1127673.GLIP_3607"/>
<name>K6YHX0_9ALTE</name>
<accession>K6YHX0</accession>
<evidence type="ECO:0000313" key="1">
    <source>
        <dbReference type="EMBL" id="GAC16218.1"/>
    </source>
</evidence>
<dbReference type="EMBL" id="BAEN01000068">
    <property type="protein sequence ID" value="GAC16218.1"/>
    <property type="molecule type" value="Genomic_DNA"/>
</dbReference>
<dbReference type="Proteomes" id="UP000006334">
    <property type="component" value="Unassembled WGS sequence"/>
</dbReference>
<protein>
    <submittedName>
        <fullName evidence="1">Uncharacterized protein</fullName>
    </submittedName>
</protein>
<organism evidence="1 2">
    <name type="scientific">Aliiglaciecola lipolytica E3</name>
    <dbReference type="NCBI Taxonomy" id="1127673"/>
    <lineage>
        <taxon>Bacteria</taxon>
        <taxon>Pseudomonadati</taxon>
        <taxon>Pseudomonadota</taxon>
        <taxon>Gammaproteobacteria</taxon>
        <taxon>Alteromonadales</taxon>
        <taxon>Alteromonadaceae</taxon>
        <taxon>Aliiglaciecola</taxon>
    </lineage>
</organism>
<reference evidence="1 2" key="1">
    <citation type="journal article" date="2017" name="Antonie Van Leeuwenhoek">
        <title>Rhizobium rhizosphaerae sp. nov., a novel species isolated from rice rhizosphere.</title>
        <authorList>
            <person name="Zhao J.J."/>
            <person name="Zhang J."/>
            <person name="Zhang R.J."/>
            <person name="Zhang C.W."/>
            <person name="Yin H.Q."/>
            <person name="Zhang X.X."/>
        </authorList>
    </citation>
    <scope>NUCLEOTIDE SEQUENCE [LARGE SCALE GENOMIC DNA]</scope>
    <source>
        <strain evidence="1 2">E3</strain>
    </source>
</reference>
<comment type="caution">
    <text evidence="1">The sequence shown here is derived from an EMBL/GenBank/DDBJ whole genome shotgun (WGS) entry which is preliminary data.</text>
</comment>
<sequence>MQCANCLQVVAVTYYSAELQKGAVSSELFSTSHALPEAIAVSPKRLSESEKVQRWSTMWLTIVA</sequence>